<protein>
    <submittedName>
        <fullName evidence="2">Uncharacterized protein</fullName>
    </submittedName>
</protein>
<name>A0AA39FH27_9HYME</name>
<feature type="coiled-coil region" evidence="1">
    <location>
        <begin position="1"/>
        <end position="39"/>
    </location>
</feature>
<organism evidence="2 3">
    <name type="scientific">Microctonus aethiopoides</name>
    <dbReference type="NCBI Taxonomy" id="144406"/>
    <lineage>
        <taxon>Eukaryota</taxon>
        <taxon>Metazoa</taxon>
        <taxon>Ecdysozoa</taxon>
        <taxon>Arthropoda</taxon>
        <taxon>Hexapoda</taxon>
        <taxon>Insecta</taxon>
        <taxon>Pterygota</taxon>
        <taxon>Neoptera</taxon>
        <taxon>Endopterygota</taxon>
        <taxon>Hymenoptera</taxon>
        <taxon>Apocrita</taxon>
        <taxon>Ichneumonoidea</taxon>
        <taxon>Braconidae</taxon>
        <taxon>Euphorinae</taxon>
        <taxon>Microctonus</taxon>
    </lineage>
</organism>
<evidence type="ECO:0000313" key="2">
    <source>
        <dbReference type="EMBL" id="KAK0169363.1"/>
    </source>
</evidence>
<reference evidence="2" key="2">
    <citation type="submission" date="2023-03" db="EMBL/GenBank/DDBJ databases">
        <authorList>
            <person name="Inwood S.N."/>
            <person name="Skelly J.G."/>
            <person name="Guhlin J."/>
            <person name="Harrop T.W.R."/>
            <person name="Goldson S.G."/>
            <person name="Dearden P.K."/>
        </authorList>
    </citation>
    <scope>NUCLEOTIDE SEQUENCE</scope>
    <source>
        <strain evidence="2">Irish</strain>
        <tissue evidence="2">Whole body</tissue>
    </source>
</reference>
<keyword evidence="1" id="KW-0175">Coiled coil</keyword>
<comment type="caution">
    <text evidence="2">The sequence shown here is derived from an EMBL/GenBank/DDBJ whole genome shotgun (WGS) entry which is preliminary data.</text>
</comment>
<keyword evidence="3" id="KW-1185">Reference proteome</keyword>
<dbReference type="PANTHER" id="PTHR46601">
    <property type="entry name" value="ULP_PROTEASE DOMAIN-CONTAINING PROTEIN"/>
    <property type="match status" value="1"/>
</dbReference>
<accession>A0AA39FH27</accession>
<dbReference type="PANTHER" id="PTHR46601:SF1">
    <property type="entry name" value="ADF-H DOMAIN-CONTAINING PROTEIN"/>
    <property type="match status" value="1"/>
</dbReference>
<evidence type="ECO:0000313" key="3">
    <source>
        <dbReference type="Proteomes" id="UP001168990"/>
    </source>
</evidence>
<dbReference type="EMBL" id="JAQQBS010000596">
    <property type="protein sequence ID" value="KAK0169363.1"/>
    <property type="molecule type" value="Genomic_DNA"/>
</dbReference>
<proteinExistence type="predicted"/>
<evidence type="ECO:0000256" key="1">
    <source>
        <dbReference type="SAM" id="Coils"/>
    </source>
</evidence>
<dbReference type="Proteomes" id="UP001168990">
    <property type="component" value="Unassembled WGS sequence"/>
</dbReference>
<dbReference type="AlphaFoldDB" id="A0AA39FH27"/>
<gene>
    <name evidence="2" type="ORF">PV328_012143</name>
</gene>
<sequence>MKEKDLKIQEYKQKMEKYKKRLQRLRKNTKNNNKNDETLNTKLTRMCDPPATRKDVVKMALFGEVLNEQLKENYTGLKTQREKDIFGRVVSGARIEKYKLCRTQDSAITYETLQKATNQSLLPTKRTLLALISSENMKTVQNFYENNENSRVGARKREFVTRNEVNKQKRYSLDTMGNLYKRFKSNKSGLISYQTFCCLHPFWVRCVNKNPDYIEFDDSKAILFKKWTIEKKDYKDPKLNKVRFITKYVKKSLTVRPRELIQKLHEELDAYYNHERNILHQNKALNKLKENLNDNEVSGHGKSAADGVGATCKRSAYVIVATGGDIDSLESFIDSVQQRYPAITIFKIDDNAINNMTNDIQKDAKNLKSFICTLRCTSKYIR</sequence>
<reference evidence="2" key="1">
    <citation type="journal article" date="2023" name="bioRxiv">
        <title>Scaffold-level genome assemblies of two parasitoid biocontrol wasps reveal the parthenogenesis mechanism and an associated novel virus.</title>
        <authorList>
            <person name="Inwood S."/>
            <person name="Skelly J."/>
            <person name="Guhlin J."/>
            <person name="Harrop T."/>
            <person name="Goldson S."/>
            <person name="Dearden P."/>
        </authorList>
    </citation>
    <scope>NUCLEOTIDE SEQUENCE</scope>
    <source>
        <strain evidence="2">Irish</strain>
        <tissue evidence="2">Whole body</tissue>
    </source>
</reference>